<organism evidence="1 2">
    <name type="scientific">Corynebacterium phocae</name>
    <dbReference type="NCBI Taxonomy" id="161895"/>
    <lineage>
        <taxon>Bacteria</taxon>
        <taxon>Bacillati</taxon>
        <taxon>Actinomycetota</taxon>
        <taxon>Actinomycetes</taxon>
        <taxon>Mycobacteriales</taxon>
        <taxon>Corynebacteriaceae</taxon>
        <taxon>Corynebacterium</taxon>
    </lineage>
</organism>
<keyword evidence="2" id="KW-1185">Reference proteome</keyword>
<sequence>MVKKNLDGGRRLNVVGMKFLVSVTPIQAPQSSFLGVAQPCDGRAGVVAFAIPGWANFNDGDVAGSNIPLNLDFIPQVFRDTGVAPALDAGEIEFWNCHALDNTGRR</sequence>
<evidence type="ECO:0000313" key="1">
    <source>
        <dbReference type="EMBL" id="APT92642.1"/>
    </source>
</evidence>
<dbReference type="EMBL" id="CP009249">
    <property type="protein sequence ID" value="APT92642.1"/>
    <property type="molecule type" value="Genomic_DNA"/>
</dbReference>
<dbReference type="KEGG" id="cpho:CPHO_06760"/>
<evidence type="ECO:0000313" key="2">
    <source>
        <dbReference type="Proteomes" id="UP000185491"/>
    </source>
</evidence>
<protein>
    <submittedName>
        <fullName evidence="1">Uncharacterized protein</fullName>
    </submittedName>
</protein>
<dbReference type="Proteomes" id="UP000185491">
    <property type="component" value="Chromosome"/>
</dbReference>
<accession>A0A1L7D3Y7</accession>
<name>A0A1L7D3Y7_9CORY</name>
<dbReference type="AlphaFoldDB" id="A0A1L7D3Y7"/>
<proteinExistence type="predicted"/>
<gene>
    <name evidence="1" type="ORF">CPHO_06760</name>
</gene>
<reference evidence="1 2" key="1">
    <citation type="submission" date="2014-08" db="EMBL/GenBank/DDBJ databases">
        <title>Complete genome sequence of Corynebacterium phocae M408/89/1(T)(=DSM 44612(T)), isolated from the common seal (Phoca vitulina).</title>
        <authorList>
            <person name="Ruckert C."/>
            <person name="Albersmeier A."/>
            <person name="Winkler A."/>
            <person name="Kalinowski J."/>
        </authorList>
    </citation>
    <scope>NUCLEOTIDE SEQUENCE [LARGE SCALE GENOMIC DNA]</scope>
    <source>
        <strain evidence="1 2">M408/89/1</strain>
    </source>
</reference>